<organism evidence="2">
    <name type="scientific">viral metagenome</name>
    <dbReference type="NCBI Taxonomy" id="1070528"/>
    <lineage>
        <taxon>unclassified sequences</taxon>
        <taxon>metagenomes</taxon>
        <taxon>organismal metagenomes</taxon>
    </lineage>
</organism>
<dbReference type="EMBL" id="MN740278">
    <property type="protein sequence ID" value="QHT97511.1"/>
    <property type="molecule type" value="Genomic_DNA"/>
</dbReference>
<reference evidence="2" key="1">
    <citation type="journal article" date="2020" name="Nature">
        <title>Giant virus diversity and host interactions through global metagenomics.</title>
        <authorList>
            <person name="Schulz F."/>
            <person name="Roux S."/>
            <person name="Paez-Espino D."/>
            <person name="Jungbluth S."/>
            <person name="Walsh D.A."/>
            <person name="Denef V.J."/>
            <person name="McMahon K.D."/>
            <person name="Konstantinidis K.T."/>
            <person name="Eloe-Fadrosh E.A."/>
            <person name="Kyrpides N.C."/>
            <person name="Woyke T."/>
        </authorList>
    </citation>
    <scope>NUCLEOTIDE SEQUENCE</scope>
    <source>
        <strain evidence="2">GVMAG-M-3300025138-11</strain>
    </source>
</reference>
<keyword evidence="1" id="KW-0472">Membrane</keyword>
<feature type="transmembrane region" description="Helical" evidence="1">
    <location>
        <begin position="99"/>
        <end position="116"/>
    </location>
</feature>
<feature type="transmembrane region" description="Helical" evidence="1">
    <location>
        <begin position="33"/>
        <end position="53"/>
    </location>
</feature>
<feature type="transmembrane region" description="Helical" evidence="1">
    <location>
        <begin position="73"/>
        <end position="90"/>
    </location>
</feature>
<evidence type="ECO:0000313" key="2">
    <source>
        <dbReference type="EMBL" id="QHT97511.1"/>
    </source>
</evidence>
<proteinExistence type="predicted"/>
<name>A0A6C0IW35_9ZZZZ</name>
<sequence>MDDLLKRFILFILGCLGVRLLLVYVAKNINKKYLPYLGIIGLIPAIGFITIYLGNFRKTGLETFGQKIWWNNLRPIHSLLYFVFAYLAIFKHQDAWKPLFIDLIIGLNSFILYHSINFINK</sequence>
<evidence type="ECO:0000256" key="1">
    <source>
        <dbReference type="SAM" id="Phobius"/>
    </source>
</evidence>
<keyword evidence="1" id="KW-0812">Transmembrane</keyword>
<feature type="transmembrane region" description="Helical" evidence="1">
    <location>
        <begin position="6"/>
        <end position="26"/>
    </location>
</feature>
<accession>A0A6C0IW35</accession>
<dbReference type="AlphaFoldDB" id="A0A6C0IW35"/>
<protein>
    <submittedName>
        <fullName evidence="2">Uncharacterized protein</fullName>
    </submittedName>
</protein>
<keyword evidence="1" id="KW-1133">Transmembrane helix</keyword>